<sequence>MAHSLRREGFAVQAHLRDDKPERYMEMFVAIPLTWILIHLERITGEECDAPPAAPTAPADPSGVEATKAKGFIVLSVAGKSLVVRPGDCLRTVEEALAEEVTPVEETAAEETTPVEEAPTSEETHVEGAPAE</sequence>
<feature type="region of interest" description="Disordered" evidence="1">
    <location>
        <begin position="98"/>
        <end position="132"/>
    </location>
</feature>
<evidence type="ECO:0000313" key="2">
    <source>
        <dbReference type="EMBL" id="KAL3675594.1"/>
    </source>
</evidence>
<dbReference type="Proteomes" id="UP001633002">
    <property type="component" value="Unassembled WGS sequence"/>
</dbReference>
<name>A0ABD3GCT9_9MARC</name>
<reference evidence="2 3" key="1">
    <citation type="submission" date="2024-09" db="EMBL/GenBank/DDBJ databases">
        <title>Chromosome-scale assembly of Riccia sorocarpa.</title>
        <authorList>
            <person name="Paukszto L."/>
        </authorList>
    </citation>
    <scope>NUCLEOTIDE SEQUENCE [LARGE SCALE GENOMIC DNA]</scope>
    <source>
        <strain evidence="2">LP-2024</strain>
        <tissue evidence="2">Aerial parts of the thallus</tissue>
    </source>
</reference>
<organism evidence="2 3">
    <name type="scientific">Riccia sorocarpa</name>
    <dbReference type="NCBI Taxonomy" id="122646"/>
    <lineage>
        <taxon>Eukaryota</taxon>
        <taxon>Viridiplantae</taxon>
        <taxon>Streptophyta</taxon>
        <taxon>Embryophyta</taxon>
        <taxon>Marchantiophyta</taxon>
        <taxon>Marchantiopsida</taxon>
        <taxon>Marchantiidae</taxon>
        <taxon>Marchantiales</taxon>
        <taxon>Ricciaceae</taxon>
        <taxon>Riccia</taxon>
    </lineage>
</organism>
<feature type="compositionally biased region" description="Low complexity" evidence="1">
    <location>
        <begin position="99"/>
        <end position="118"/>
    </location>
</feature>
<keyword evidence="3" id="KW-1185">Reference proteome</keyword>
<dbReference type="AlphaFoldDB" id="A0ABD3GCT9"/>
<proteinExistence type="predicted"/>
<dbReference type="EMBL" id="JBJQOH010000008">
    <property type="protein sequence ID" value="KAL3675594.1"/>
    <property type="molecule type" value="Genomic_DNA"/>
</dbReference>
<comment type="caution">
    <text evidence="2">The sequence shown here is derived from an EMBL/GenBank/DDBJ whole genome shotgun (WGS) entry which is preliminary data.</text>
</comment>
<evidence type="ECO:0000256" key="1">
    <source>
        <dbReference type="SAM" id="MobiDB-lite"/>
    </source>
</evidence>
<evidence type="ECO:0000313" key="3">
    <source>
        <dbReference type="Proteomes" id="UP001633002"/>
    </source>
</evidence>
<gene>
    <name evidence="2" type="ORF">R1sor_025542</name>
</gene>
<protein>
    <submittedName>
        <fullName evidence="2">Uncharacterized protein</fullName>
    </submittedName>
</protein>
<accession>A0ABD3GCT9</accession>